<evidence type="ECO:0000313" key="2">
    <source>
        <dbReference type="EMBL" id="VVE90406.1"/>
    </source>
</evidence>
<dbReference type="AlphaFoldDB" id="A0A5E5BYJ7"/>
<protein>
    <recommendedName>
        <fullName evidence="1">HeH/LEM domain-containing protein</fullName>
    </recommendedName>
</protein>
<evidence type="ECO:0000259" key="1">
    <source>
        <dbReference type="Pfam" id="PF12949"/>
    </source>
</evidence>
<gene>
    <name evidence="2" type="ORF">PBR20603_04390</name>
</gene>
<dbReference type="Proteomes" id="UP000382040">
    <property type="component" value="Unassembled WGS sequence"/>
</dbReference>
<keyword evidence="3" id="KW-1185">Reference proteome</keyword>
<dbReference type="InterPro" id="IPR025856">
    <property type="entry name" value="HeH/LEM_domain"/>
</dbReference>
<dbReference type="Pfam" id="PF12949">
    <property type="entry name" value="HeH"/>
    <property type="match status" value="1"/>
</dbReference>
<name>A0A5E5BYJ7_9BURK</name>
<reference evidence="2 3" key="1">
    <citation type="submission" date="2019-08" db="EMBL/GenBank/DDBJ databases">
        <authorList>
            <person name="Peeters C."/>
        </authorList>
    </citation>
    <scope>NUCLEOTIDE SEQUENCE [LARGE SCALE GENOMIC DNA]</scope>
    <source>
        <strain evidence="2 3">LMG 20603</strain>
    </source>
</reference>
<accession>A0A5E5BYJ7</accession>
<dbReference type="Gene3D" id="1.10.720.30">
    <property type="entry name" value="SAP domain"/>
    <property type="match status" value="1"/>
</dbReference>
<feature type="domain" description="HeH/LEM" evidence="1">
    <location>
        <begin position="51"/>
        <end position="81"/>
    </location>
</feature>
<sequence length="85" mass="8844">MAKLIKAFLGVMDGDIYPTQFEVGDECPPELEAGALELGALGDESLSLEDMTAAQIKTALEAKGIEYKASASKAELLELLNGAGA</sequence>
<dbReference type="RefSeq" id="WP_150561544.1">
    <property type="nucleotide sequence ID" value="NZ_CABPST010000015.1"/>
</dbReference>
<dbReference type="EMBL" id="CABPST010000015">
    <property type="protein sequence ID" value="VVE90406.1"/>
    <property type="molecule type" value="Genomic_DNA"/>
</dbReference>
<evidence type="ECO:0000313" key="3">
    <source>
        <dbReference type="Proteomes" id="UP000382040"/>
    </source>
</evidence>
<proteinExistence type="predicted"/>
<organism evidence="2 3">
    <name type="scientific">Pandoraea bronchicola</name>
    <dbReference type="NCBI Taxonomy" id="2508287"/>
    <lineage>
        <taxon>Bacteria</taxon>
        <taxon>Pseudomonadati</taxon>
        <taxon>Pseudomonadota</taxon>
        <taxon>Betaproteobacteria</taxon>
        <taxon>Burkholderiales</taxon>
        <taxon>Burkholderiaceae</taxon>
        <taxon>Pandoraea</taxon>
    </lineage>
</organism>
<dbReference type="InterPro" id="IPR036361">
    <property type="entry name" value="SAP_dom_sf"/>
</dbReference>